<comment type="catalytic activity">
    <reaction evidence="1">
        <text>RNA(n) + a ribonucleoside 5'-triphosphate = RNA(n+1) + diphosphate</text>
        <dbReference type="Rhea" id="RHEA:21248"/>
        <dbReference type="Rhea" id="RHEA-COMP:14527"/>
        <dbReference type="Rhea" id="RHEA-COMP:17342"/>
        <dbReference type="ChEBI" id="CHEBI:33019"/>
        <dbReference type="ChEBI" id="CHEBI:61557"/>
        <dbReference type="ChEBI" id="CHEBI:140395"/>
        <dbReference type="EC" id="2.7.7.48"/>
    </reaction>
</comment>
<feature type="domain" description="RDRP core" evidence="2">
    <location>
        <begin position="94"/>
        <end position="198"/>
    </location>
</feature>
<organism evidence="3 4">
    <name type="scientific">Heracleum sosnowskyi</name>
    <dbReference type="NCBI Taxonomy" id="360622"/>
    <lineage>
        <taxon>Eukaryota</taxon>
        <taxon>Viridiplantae</taxon>
        <taxon>Streptophyta</taxon>
        <taxon>Embryophyta</taxon>
        <taxon>Tracheophyta</taxon>
        <taxon>Spermatophyta</taxon>
        <taxon>Magnoliopsida</taxon>
        <taxon>eudicotyledons</taxon>
        <taxon>Gunneridae</taxon>
        <taxon>Pentapetalae</taxon>
        <taxon>asterids</taxon>
        <taxon>campanulids</taxon>
        <taxon>Apiales</taxon>
        <taxon>Apiaceae</taxon>
        <taxon>Apioideae</taxon>
        <taxon>apioid superclade</taxon>
        <taxon>Tordylieae</taxon>
        <taxon>Tordyliinae</taxon>
        <taxon>Heracleum</taxon>
    </lineage>
</organism>
<reference evidence="3" key="2">
    <citation type="submission" date="2023-05" db="EMBL/GenBank/DDBJ databases">
        <authorList>
            <person name="Schelkunov M.I."/>
        </authorList>
    </citation>
    <scope>NUCLEOTIDE SEQUENCE</scope>
    <source>
        <strain evidence="3">Hsosn_3</strain>
        <tissue evidence="3">Leaf</tissue>
    </source>
</reference>
<reference evidence="3" key="1">
    <citation type="submission" date="2023-02" db="EMBL/GenBank/DDBJ databases">
        <title>Genome of toxic invasive species Heracleum sosnowskyi carries increased number of genes despite the absence of recent whole-genome duplications.</title>
        <authorList>
            <person name="Schelkunov M."/>
            <person name="Shtratnikova V."/>
            <person name="Makarenko M."/>
            <person name="Klepikova A."/>
            <person name="Omelchenko D."/>
            <person name="Novikova G."/>
            <person name="Obukhova E."/>
            <person name="Bogdanov V."/>
            <person name="Penin A."/>
            <person name="Logacheva M."/>
        </authorList>
    </citation>
    <scope>NUCLEOTIDE SEQUENCE</scope>
    <source>
        <strain evidence="3">Hsosn_3</strain>
        <tissue evidence="3">Leaf</tissue>
    </source>
</reference>
<dbReference type="PANTHER" id="PTHR23079">
    <property type="entry name" value="RNA-DEPENDENT RNA POLYMERASE"/>
    <property type="match status" value="1"/>
</dbReference>
<evidence type="ECO:0000313" key="3">
    <source>
        <dbReference type="EMBL" id="KAK1389665.1"/>
    </source>
</evidence>
<keyword evidence="4" id="KW-1185">Reference proteome</keyword>
<name>A0AAD8ITA1_9APIA</name>
<comment type="similarity">
    <text evidence="1">Belongs to the RdRP family.</text>
</comment>
<dbReference type="EC" id="2.7.7.48" evidence="1"/>
<sequence>MQITATLAVLISKIARIDYPKECRLFENGSSGNRDMKIGKVCIRLSTLETGRVYTHSYPFLVLHPSGVKKMGELYLAISLKHISVATSVNHGTVDDEFTTARIILSGVPLDESCVQHRLSHLAFSERKGLQEGRLLISDSYFLMGTADPTGLLNSDEVCVIFDNGQISGNVLVYQYPGLHFGDIHVLKAVYLKELEDVVGNAKYAIALLFLYSEIVLVDCITLQLSCDVIYSV</sequence>
<evidence type="ECO:0000256" key="1">
    <source>
        <dbReference type="RuleBase" id="RU363098"/>
    </source>
</evidence>
<dbReference type="Proteomes" id="UP001237642">
    <property type="component" value="Unassembled WGS sequence"/>
</dbReference>
<dbReference type="InterPro" id="IPR007855">
    <property type="entry name" value="RDRP"/>
</dbReference>
<dbReference type="AlphaFoldDB" id="A0AAD8ITA1"/>
<dbReference type="GO" id="GO:0003968">
    <property type="term" value="F:RNA-directed RNA polymerase activity"/>
    <property type="evidence" value="ECO:0007669"/>
    <property type="project" value="UniProtKB-KW"/>
</dbReference>
<comment type="function">
    <text evidence="1">Probably involved in the RNA silencing pathway and required for the generation of small interfering RNAs (siRNAs).</text>
</comment>
<protein>
    <recommendedName>
        <fullName evidence="1">RNA-dependent RNA polymerase</fullName>
        <ecNumber evidence="1">2.7.7.48</ecNumber>
    </recommendedName>
</protein>
<keyword evidence="1" id="KW-0808">Transferase</keyword>
<keyword evidence="1" id="KW-0943">RNA-mediated gene silencing</keyword>
<dbReference type="Pfam" id="PF05183">
    <property type="entry name" value="RdRP"/>
    <property type="match status" value="1"/>
</dbReference>
<evidence type="ECO:0000259" key="2">
    <source>
        <dbReference type="Pfam" id="PF05183"/>
    </source>
</evidence>
<dbReference type="InterPro" id="IPR057596">
    <property type="entry name" value="RDRP_core"/>
</dbReference>
<comment type="caution">
    <text evidence="3">The sequence shown here is derived from an EMBL/GenBank/DDBJ whole genome shotgun (WGS) entry which is preliminary data.</text>
</comment>
<keyword evidence="1" id="KW-0548">Nucleotidyltransferase</keyword>
<dbReference type="EMBL" id="JAUIZM010000004">
    <property type="protein sequence ID" value="KAK1389665.1"/>
    <property type="molecule type" value="Genomic_DNA"/>
</dbReference>
<evidence type="ECO:0000313" key="4">
    <source>
        <dbReference type="Proteomes" id="UP001237642"/>
    </source>
</evidence>
<gene>
    <name evidence="3" type="ORF">POM88_017843</name>
</gene>
<accession>A0AAD8ITA1</accession>
<proteinExistence type="inferred from homology"/>
<keyword evidence="1" id="KW-0696">RNA-directed RNA polymerase</keyword>
<dbReference type="PANTHER" id="PTHR23079:SF55">
    <property type="entry name" value="RNA-DIRECTED RNA POLYMERASE"/>
    <property type="match status" value="1"/>
</dbReference>
<dbReference type="GO" id="GO:0003723">
    <property type="term" value="F:RNA binding"/>
    <property type="evidence" value="ECO:0007669"/>
    <property type="project" value="UniProtKB-KW"/>
</dbReference>
<dbReference type="GO" id="GO:0030422">
    <property type="term" value="P:siRNA processing"/>
    <property type="evidence" value="ECO:0007669"/>
    <property type="project" value="TreeGrafter"/>
</dbReference>
<dbReference type="GO" id="GO:0031380">
    <property type="term" value="C:nuclear RNA-directed RNA polymerase complex"/>
    <property type="evidence" value="ECO:0007669"/>
    <property type="project" value="TreeGrafter"/>
</dbReference>
<keyword evidence="1" id="KW-0694">RNA-binding</keyword>